<dbReference type="HOGENOM" id="CLU_000445_89_3_9"/>
<evidence type="ECO:0000259" key="13">
    <source>
        <dbReference type="PROSITE" id="PS50109"/>
    </source>
</evidence>
<keyword evidence="15" id="KW-1185">Reference proteome</keyword>
<dbReference type="SUPFAM" id="SSF55874">
    <property type="entry name" value="ATPase domain of HSP90 chaperone/DNA topoisomerase II/histidine kinase"/>
    <property type="match status" value="1"/>
</dbReference>
<feature type="transmembrane region" description="Helical" evidence="12">
    <location>
        <begin position="6"/>
        <end position="22"/>
    </location>
</feature>
<dbReference type="Proteomes" id="UP000006094">
    <property type="component" value="Chromosome"/>
</dbReference>
<gene>
    <name evidence="14" type="ordered locus">Curi_c27090</name>
</gene>
<comment type="subcellular location">
    <subcellularLocation>
        <location evidence="2">Membrane</location>
        <topology evidence="2">Multi-pass membrane protein</topology>
    </subcellularLocation>
</comment>
<evidence type="ECO:0000256" key="10">
    <source>
        <dbReference type="ARBA" id="ARBA00023136"/>
    </source>
</evidence>
<keyword evidence="11" id="KW-0175">Coiled coil</keyword>
<dbReference type="CDD" id="cd00082">
    <property type="entry name" value="HisKA"/>
    <property type="match status" value="1"/>
</dbReference>
<evidence type="ECO:0000256" key="1">
    <source>
        <dbReference type="ARBA" id="ARBA00000085"/>
    </source>
</evidence>
<keyword evidence="6 12" id="KW-0812">Transmembrane</keyword>
<dbReference type="Pfam" id="PF02518">
    <property type="entry name" value="HATPase_c"/>
    <property type="match status" value="1"/>
</dbReference>
<dbReference type="InterPro" id="IPR050398">
    <property type="entry name" value="HssS/ArlS-like"/>
</dbReference>
<dbReference type="EC" id="2.7.13.3" evidence="3"/>
<dbReference type="Pfam" id="PF00512">
    <property type="entry name" value="HisKA"/>
    <property type="match status" value="1"/>
</dbReference>
<evidence type="ECO:0000256" key="4">
    <source>
        <dbReference type="ARBA" id="ARBA00022553"/>
    </source>
</evidence>
<evidence type="ECO:0000256" key="2">
    <source>
        <dbReference type="ARBA" id="ARBA00004141"/>
    </source>
</evidence>
<dbReference type="eggNOG" id="COG2205">
    <property type="taxonomic scope" value="Bacteria"/>
</dbReference>
<accession>K0B3F0</accession>
<dbReference type="EMBL" id="CP003326">
    <property type="protein sequence ID" value="AFS79702.1"/>
    <property type="molecule type" value="Genomic_DNA"/>
</dbReference>
<dbReference type="PANTHER" id="PTHR45528">
    <property type="entry name" value="SENSOR HISTIDINE KINASE CPXA"/>
    <property type="match status" value="1"/>
</dbReference>
<comment type="catalytic activity">
    <reaction evidence="1">
        <text>ATP + protein L-histidine = ADP + protein N-phospho-L-histidine.</text>
        <dbReference type="EC" id="2.7.13.3"/>
    </reaction>
</comment>
<evidence type="ECO:0000256" key="11">
    <source>
        <dbReference type="SAM" id="Coils"/>
    </source>
</evidence>
<dbReference type="KEGG" id="cad:Curi_c27090"/>
<dbReference type="SMART" id="SM00388">
    <property type="entry name" value="HisKA"/>
    <property type="match status" value="1"/>
</dbReference>
<dbReference type="RefSeq" id="WP_014968836.1">
    <property type="nucleotide sequence ID" value="NC_018664.1"/>
</dbReference>
<evidence type="ECO:0000313" key="15">
    <source>
        <dbReference type="Proteomes" id="UP000006094"/>
    </source>
</evidence>
<dbReference type="InterPro" id="IPR003594">
    <property type="entry name" value="HATPase_dom"/>
</dbReference>
<dbReference type="GO" id="GO:0005886">
    <property type="term" value="C:plasma membrane"/>
    <property type="evidence" value="ECO:0007669"/>
    <property type="project" value="TreeGrafter"/>
</dbReference>
<dbReference type="Gene3D" id="3.30.565.10">
    <property type="entry name" value="Histidine kinase-like ATPase, C-terminal domain"/>
    <property type="match status" value="1"/>
</dbReference>
<evidence type="ECO:0000256" key="3">
    <source>
        <dbReference type="ARBA" id="ARBA00012438"/>
    </source>
</evidence>
<dbReference type="InterPro" id="IPR003661">
    <property type="entry name" value="HisK_dim/P_dom"/>
</dbReference>
<reference evidence="14 15" key="1">
    <citation type="journal article" date="2012" name="PLoS ONE">
        <title>The purine-utilizing bacterium Clostridium acidurici 9a: a genome-guided metabolic reconsideration.</title>
        <authorList>
            <person name="Hartwich K."/>
            <person name="Poehlein A."/>
            <person name="Daniel R."/>
        </authorList>
    </citation>
    <scope>NUCLEOTIDE SEQUENCE [LARGE SCALE GENOMIC DNA]</scope>
    <source>
        <strain evidence="15">ATCC 7906 / DSM 604 / BCRC 14475 / CIP 104303 / KCTC 5404 / NCIMB 10678 / 9a</strain>
    </source>
</reference>
<dbReference type="InterPro" id="IPR005467">
    <property type="entry name" value="His_kinase_dom"/>
</dbReference>
<dbReference type="STRING" id="1128398.Curi_c27090"/>
<keyword evidence="4" id="KW-0597">Phosphoprotein</keyword>
<organism evidence="14 15">
    <name type="scientific">Gottschalkia acidurici (strain ATCC 7906 / DSM 604 / BCRC 14475 / CIP 104303 / KCTC 5404 / NCIMB 10678 / 9a)</name>
    <name type="common">Clostridium acidurici</name>
    <dbReference type="NCBI Taxonomy" id="1128398"/>
    <lineage>
        <taxon>Bacteria</taxon>
        <taxon>Bacillati</taxon>
        <taxon>Bacillota</taxon>
        <taxon>Tissierellia</taxon>
        <taxon>Tissierellales</taxon>
        <taxon>Gottschalkiaceae</taxon>
        <taxon>Gottschalkia</taxon>
    </lineage>
</organism>
<dbReference type="SUPFAM" id="SSF47384">
    <property type="entry name" value="Homodimeric domain of signal transducing histidine kinase"/>
    <property type="match status" value="1"/>
</dbReference>
<feature type="domain" description="Histidine kinase" evidence="13">
    <location>
        <begin position="89"/>
        <end position="286"/>
    </location>
</feature>
<evidence type="ECO:0000256" key="12">
    <source>
        <dbReference type="SAM" id="Phobius"/>
    </source>
</evidence>
<feature type="coiled-coil region" evidence="11">
    <location>
        <begin position="55"/>
        <end position="89"/>
    </location>
</feature>
<evidence type="ECO:0000256" key="6">
    <source>
        <dbReference type="ARBA" id="ARBA00022692"/>
    </source>
</evidence>
<keyword evidence="7 14" id="KW-0418">Kinase</keyword>
<dbReference type="AlphaFoldDB" id="K0B3F0"/>
<keyword evidence="5 14" id="KW-0808">Transferase</keyword>
<dbReference type="SMART" id="SM00387">
    <property type="entry name" value="HATPase_c"/>
    <property type="match status" value="1"/>
</dbReference>
<name>K0B3F0_GOTA9</name>
<evidence type="ECO:0000256" key="7">
    <source>
        <dbReference type="ARBA" id="ARBA00022777"/>
    </source>
</evidence>
<dbReference type="Gene3D" id="1.10.287.130">
    <property type="match status" value="1"/>
</dbReference>
<keyword evidence="8 12" id="KW-1133">Transmembrane helix</keyword>
<proteinExistence type="predicted"/>
<evidence type="ECO:0000256" key="9">
    <source>
        <dbReference type="ARBA" id="ARBA00023012"/>
    </source>
</evidence>
<sequence length="301" mass="34734">MENLIIIFLIGALAIFVAFYFLQQREIKSISNQLEKINESRTNSKLLISMPNKELEKLALEINKFLEKKQKIEAKYKKMDLELRQAIVNISHDLRTPLTSIKGYIQLIEDSTLSSDEKSQYISIVKKRTESLEVLISNFYELSRLEANEYKFSLKSINISNMLCDVMAAFYNEFQDKGIDPAIKIDEKVPSIIGDENAVRRVIANLIQNMIKYGDKIIDISLEQHKDVIIMDFTNDTVGLINKEDVSHIFDRSFTVDRTRSGQSTGIGLAITKQLVEQMGHKIYVELIDNKISIKIEWRYL</sequence>
<evidence type="ECO:0000313" key="14">
    <source>
        <dbReference type="EMBL" id="AFS79702.1"/>
    </source>
</evidence>
<dbReference type="GO" id="GO:0000155">
    <property type="term" value="F:phosphorelay sensor kinase activity"/>
    <property type="evidence" value="ECO:0007669"/>
    <property type="project" value="InterPro"/>
</dbReference>
<dbReference type="PANTHER" id="PTHR45528:SF8">
    <property type="entry name" value="HISTIDINE KINASE"/>
    <property type="match status" value="1"/>
</dbReference>
<dbReference type="InterPro" id="IPR008358">
    <property type="entry name" value="Sig_transdc_His_kin/Pase_MprB"/>
</dbReference>
<dbReference type="PATRIC" id="fig|1128398.3.peg.2791"/>
<evidence type="ECO:0000256" key="5">
    <source>
        <dbReference type="ARBA" id="ARBA00022679"/>
    </source>
</evidence>
<protein>
    <recommendedName>
        <fullName evidence="3">histidine kinase</fullName>
        <ecNumber evidence="3">2.7.13.3</ecNumber>
    </recommendedName>
</protein>
<keyword evidence="10 12" id="KW-0472">Membrane</keyword>
<dbReference type="PROSITE" id="PS50109">
    <property type="entry name" value="HIS_KIN"/>
    <property type="match status" value="1"/>
</dbReference>
<dbReference type="PRINTS" id="PR01780">
    <property type="entry name" value="LANTIREGPROT"/>
</dbReference>
<keyword evidence="9" id="KW-0902">Two-component regulatory system</keyword>
<dbReference type="InterPro" id="IPR036097">
    <property type="entry name" value="HisK_dim/P_sf"/>
</dbReference>
<dbReference type="OrthoDB" id="9780718at2"/>
<evidence type="ECO:0000256" key="8">
    <source>
        <dbReference type="ARBA" id="ARBA00022989"/>
    </source>
</evidence>
<dbReference type="InterPro" id="IPR036890">
    <property type="entry name" value="HATPase_C_sf"/>
</dbReference>